<dbReference type="InterPro" id="IPR036890">
    <property type="entry name" value="HATPase_C_sf"/>
</dbReference>
<keyword evidence="4" id="KW-0808">Transferase</keyword>
<dbReference type="InterPro" id="IPR025828">
    <property type="entry name" value="Put_sensor_dom"/>
</dbReference>
<dbReference type="EC" id="2.7.13.3" evidence="2"/>
<sequence>MTAGPQRFLFSLWPLRCLAYLASGAVTGALAMVVVVVLGTSGVLLSVLVVGVVILSALLRLTGPYAALERARLRLVDARRAPPPDRWRVLGYGLLAATVLWPVELGVSVATVLLTSSMLFGPVVVSVLPPAAVPAGLRLGDWIWLTPPIGVVVMIGSAYVLAAVAGARAVIARRFLTTGGAGRLVEVQRSRSRLVEGFETERRRIERDLHDGVQQSLLALSMRLGLLRLRLGDDAEVSALHEESRRALRQLREVVQGIHPHVLTDRGIGAAVDELAAQSVLPLRVEVLLPGRLPAAVEGAVYFTVSEALANAAKHSGAREVEVTVRLVRELLEVTITDDGGGGAGTGRGTGLQGLADRADALGGRLLIASPVGGPTTLRLEIPCGS</sequence>
<dbReference type="EMBL" id="BAAAWD010000014">
    <property type="protein sequence ID" value="GAA3018137.1"/>
    <property type="molecule type" value="Genomic_DNA"/>
</dbReference>
<keyword evidence="6 11" id="KW-0418">Kinase</keyword>
<keyword evidence="9" id="KW-1133">Transmembrane helix</keyword>
<feature type="transmembrane region" description="Helical" evidence="9">
    <location>
        <begin position="142"/>
        <end position="165"/>
    </location>
</feature>
<dbReference type="PANTHER" id="PTHR24421">
    <property type="entry name" value="NITRATE/NITRITE SENSOR PROTEIN NARX-RELATED"/>
    <property type="match status" value="1"/>
</dbReference>
<feature type="transmembrane region" description="Helical" evidence="9">
    <location>
        <begin position="89"/>
        <end position="122"/>
    </location>
</feature>
<keyword evidence="9" id="KW-0472">Membrane</keyword>
<comment type="catalytic activity">
    <reaction evidence="1">
        <text>ATP + protein L-histidine = ADP + protein N-phospho-L-histidine.</text>
        <dbReference type="EC" id="2.7.13.3"/>
    </reaction>
</comment>
<dbReference type="GO" id="GO:0016301">
    <property type="term" value="F:kinase activity"/>
    <property type="evidence" value="ECO:0007669"/>
    <property type="project" value="UniProtKB-KW"/>
</dbReference>
<dbReference type="InterPro" id="IPR011712">
    <property type="entry name" value="Sig_transdc_His_kin_sub3_dim/P"/>
</dbReference>
<accession>A0ABP6KMM9</accession>
<dbReference type="InterPro" id="IPR003594">
    <property type="entry name" value="HATPase_dom"/>
</dbReference>
<keyword evidence="8" id="KW-0902">Two-component regulatory system</keyword>
<feature type="transmembrane region" description="Helical" evidence="9">
    <location>
        <begin position="17"/>
        <end position="38"/>
    </location>
</feature>
<evidence type="ECO:0000256" key="9">
    <source>
        <dbReference type="SAM" id="Phobius"/>
    </source>
</evidence>
<dbReference type="Pfam" id="PF07730">
    <property type="entry name" value="HisKA_3"/>
    <property type="match status" value="1"/>
</dbReference>
<protein>
    <recommendedName>
        <fullName evidence="2">histidine kinase</fullName>
        <ecNumber evidence="2">2.7.13.3</ecNumber>
    </recommendedName>
</protein>
<dbReference type="Pfam" id="PF13796">
    <property type="entry name" value="Sensor"/>
    <property type="match status" value="1"/>
</dbReference>
<evidence type="ECO:0000256" key="5">
    <source>
        <dbReference type="ARBA" id="ARBA00022741"/>
    </source>
</evidence>
<evidence type="ECO:0000256" key="2">
    <source>
        <dbReference type="ARBA" id="ARBA00012438"/>
    </source>
</evidence>
<reference evidence="12" key="1">
    <citation type="journal article" date="2019" name="Int. J. Syst. Evol. Microbiol.">
        <title>The Global Catalogue of Microorganisms (GCM) 10K type strain sequencing project: providing services to taxonomists for standard genome sequencing and annotation.</title>
        <authorList>
            <consortium name="The Broad Institute Genomics Platform"/>
            <consortium name="The Broad Institute Genome Sequencing Center for Infectious Disease"/>
            <person name="Wu L."/>
            <person name="Ma J."/>
        </authorList>
    </citation>
    <scope>NUCLEOTIDE SEQUENCE [LARGE SCALE GENOMIC DNA]</scope>
    <source>
        <strain evidence="12">JCM 3106</strain>
    </source>
</reference>
<dbReference type="InterPro" id="IPR050482">
    <property type="entry name" value="Sensor_HK_TwoCompSys"/>
</dbReference>
<evidence type="ECO:0000259" key="10">
    <source>
        <dbReference type="SMART" id="SM00387"/>
    </source>
</evidence>
<evidence type="ECO:0000256" key="7">
    <source>
        <dbReference type="ARBA" id="ARBA00022840"/>
    </source>
</evidence>
<dbReference type="Gene3D" id="1.20.5.1930">
    <property type="match status" value="1"/>
</dbReference>
<name>A0ABP6KMM9_9ACTN</name>
<dbReference type="Pfam" id="PF02518">
    <property type="entry name" value="HATPase_c"/>
    <property type="match status" value="1"/>
</dbReference>
<evidence type="ECO:0000256" key="4">
    <source>
        <dbReference type="ARBA" id="ARBA00022679"/>
    </source>
</evidence>
<organism evidence="11 12">
    <name type="scientific">Streptosporangium longisporum</name>
    <dbReference type="NCBI Taxonomy" id="46187"/>
    <lineage>
        <taxon>Bacteria</taxon>
        <taxon>Bacillati</taxon>
        <taxon>Actinomycetota</taxon>
        <taxon>Actinomycetes</taxon>
        <taxon>Streptosporangiales</taxon>
        <taxon>Streptosporangiaceae</taxon>
        <taxon>Streptosporangium</taxon>
    </lineage>
</organism>
<dbReference type="Gene3D" id="3.30.565.10">
    <property type="entry name" value="Histidine kinase-like ATPase, C-terminal domain"/>
    <property type="match status" value="1"/>
</dbReference>
<keyword evidence="5" id="KW-0547">Nucleotide-binding</keyword>
<keyword evidence="12" id="KW-1185">Reference proteome</keyword>
<dbReference type="Proteomes" id="UP001499930">
    <property type="component" value="Unassembled WGS sequence"/>
</dbReference>
<dbReference type="SMART" id="SM00387">
    <property type="entry name" value="HATPase_c"/>
    <property type="match status" value="1"/>
</dbReference>
<comment type="caution">
    <text evidence="11">The sequence shown here is derived from an EMBL/GenBank/DDBJ whole genome shotgun (WGS) entry which is preliminary data.</text>
</comment>
<keyword evidence="3" id="KW-0597">Phosphoprotein</keyword>
<feature type="domain" description="Histidine kinase/HSP90-like ATPase" evidence="10">
    <location>
        <begin position="296"/>
        <end position="386"/>
    </location>
</feature>
<proteinExistence type="predicted"/>
<evidence type="ECO:0000256" key="3">
    <source>
        <dbReference type="ARBA" id="ARBA00022553"/>
    </source>
</evidence>
<evidence type="ECO:0000256" key="6">
    <source>
        <dbReference type="ARBA" id="ARBA00022777"/>
    </source>
</evidence>
<evidence type="ECO:0000256" key="1">
    <source>
        <dbReference type="ARBA" id="ARBA00000085"/>
    </source>
</evidence>
<gene>
    <name evidence="11" type="ORF">GCM10017559_47560</name>
</gene>
<feature type="transmembrane region" description="Helical" evidence="9">
    <location>
        <begin position="44"/>
        <end position="68"/>
    </location>
</feature>
<dbReference type="SUPFAM" id="SSF55874">
    <property type="entry name" value="ATPase domain of HSP90 chaperone/DNA topoisomerase II/histidine kinase"/>
    <property type="match status" value="1"/>
</dbReference>
<keyword evidence="9" id="KW-0812">Transmembrane</keyword>
<keyword evidence="7" id="KW-0067">ATP-binding</keyword>
<dbReference type="PANTHER" id="PTHR24421:SF10">
    <property type="entry name" value="NITRATE_NITRITE SENSOR PROTEIN NARQ"/>
    <property type="match status" value="1"/>
</dbReference>
<evidence type="ECO:0000256" key="8">
    <source>
        <dbReference type="ARBA" id="ARBA00023012"/>
    </source>
</evidence>
<evidence type="ECO:0000313" key="11">
    <source>
        <dbReference type="EMBL" id="GAA3018137.1"/>
    </source>
</evidence>
<evidence type="ECO:0000313" key="12">
    <source>
        <dbReference type="Proteomes" id="UP001499930"/>
    </source>
</evidence>